<dbReference type="InterPro" id="IPR021655">
    <property type="entry name" value="Put_metal-bd"/>
</dbReference>
<feature type="domain" description="HYR" evidence="3">
    <location>
        <begin position="1301"/>
        <end position="1390"/>
    </location>
</feature>
<dbReference type="InterPro" id="IPR026444">
    <property type="entry name" value="Secre_tail"/>
</dbReference>
<dbReference type="PROSITE" id="PS50825">
    <property type="entry name" value="HYR"/>
    <property type="match status" value="1"/>
</dbReference>
<proteinExistence type="predicted"/>
<dbReference type="Gene3D" id="2.60.40.10">
    <property type="entry name" value="Immunoglobulins"/>
    <property type="match status" value="1"/>
</dbReference>
<comment type="caution">
    <text evidence="5">The sequence shown here is derived from an EMBL/GenBank/DDBJ whole genome shotgun (WGS) entry which is preliminary data.</text>
</comment>
<evidence type="ECO:0000259" key="3">
    <source>
        <dbReference type="PROSITE" id="PS50825"/>
    </source>
</evidence>
<name>A0A917D9Q2_9FLAO</name>
<keyword evidence="1" id="KW-0732">Signal</keyword>
<evidence type="ECO:0008006" key="7">
    <source>
        <dbReference type="Google" id="ProtNLM"/>
    </source>
</evidence>
<sequence length="1963" mass="205248">MSVSWGQPLPISGPYSQNFNSLSSSTSPSGVFPSGWATAEVGSGANNTYSVGTGSSNAGDTYSFGLSNDADRALGSLRSGSVNPVLGAHFTNNSGATITSITISYVGEQWRLGTSGRTIPDRMDFQYSTVATCNLCPGPWIDVDQLDFTAPITSGTVGALNGNLPENRTTVTHTITGLSIPVGGNLYLRWLDFDASGADDGLAIDDFTMSFTNPPATPNGGIYESYAILSTGGNNTYYDLNTTTSNPDFQGANLGTFSTNQQLLLNGGESKTFECTPTIINNSAIFFRVYPNGGTPGDFQSISLAGPNPISGAGAGCQNKFWSTSNASVNLLNGLCTNGLYVLEVFMTADYTGAGAGTFYASNDSNNYKATFTVNNITNSGIYESYVLLDAGSGTTYYDVQANTGNPDFAGSLGNFCATGGVLTLKGGQNNTYKCGNNDITFGTNKLFYRVYPGTTATGNFIEVNLSNDQNIGGAGVGCQNQSWLNNGLNTNLLNGLAAGTYTLEVYSQAGYTFGGTCPSIHYASNGGANYKATFTVVAPAFTATPTTPVTAAAAANCQATVNYTVTAVDFTLMTYAFSGATPGSGNGSGSGSTFNKGTTTVTVSIQSSCGMQATAFDVVVNDMTPPTAVCQNIAVNLNAQGQATITPQMVDNGSSDNCGPVTLTLNKTNFTCADVTIQGLPVPTDLFISEYVEGSSNNKYIEIYNGTPNAIDLGAYELHLFSNGVASPTTINVLSGNLASGATIVYRNSSANIYGGATVVASSINFNGDDAFALFKNGQPIDVIGQIGVDPGTEWNNNGVSTLDRTLRRKNTIVSGDTNGSDPFDPSAEWDSFPIDTVDGLGSHAIANSNGTPVTLTVSDGVNTSTCQAFVTVNDVTPPTFTTALNALNRTVECGNTNALNDALALAPQGTDTCGSVTITLDSDDITPGNGNTYTRVRIWKLTDASGNPALTTYTQTITVQDTTAPTAVCQNITVNLSPEGIAIITPQMVDNGSADGCGPVTVAVSPTTFTCTNVGTSSGIASDLFISEYVEGSSNNKYIEIYNGTGSSVNLANYSLRNYANGSTSFTSATLSGTLANGATVVYRNTNATIYAGASTVLSVINFNGNDVVALFKGTSPVDIIGQIGNDPGTSWSANGVSTVNQTLRRKSNITVGDTNGADAFDPSLEWDSFPEDTVSGLGSHTITPGPLTTPVTLTVTDASGNITSCQALVTVLDVTAPEVTTPPNALNVTLQCSDTAGVTAALAMAPQGTDACGTPVVVLTSDLVANGIGNAYVRTRTWVVKDASGNQSLPYTQVITVIDTENPTWTNEPVNQSIECLAGQPNANTFNSWLTGFSGTDSCGNATVTNNYNGPAITCANPGTATVTFTLTDANGNSIQKTATFTLFIQAPTFASITQTTAECDNPNSQFALTGLLANATVTLVYTINGGAEQSINGVTASAAGTATVTIPLPSNGDGQTLTVVRLVRTDVPGVQVEPTTGNTVVIEVNNSTIWYEDADNDGFGNPNVTIQDCDQPAGYIAVAGDCNDNDALINPGASEICFDGIDNNCDGSLFTGCTPIVVNITSNVCGSVNNGLNNTIQSSQVNLGSGYVIGYRFEVTNTETGEVRTIDRNVHHFKLTMFGDDFYSYGTTYAIRVAAIINGEVQPYNGTTCNITTTSVGSTSIVAAQCGSTLATMSSSINAVAVNPTPIKYRFRVARADAPTTFYYVERTVPNFNLTMVAGLPLTFGTQYLVAVQIRVKLAGFESWSQWSAAGCSVYTPEAPTTSLTVAYCEYVASSNADLIYATPLPGATMYRFLLLGFDFDANNEMIVVYEQYVDTPNPYFSLSMFTGLVPGLNYSVSVAAQLFGTFTPYGKECSVTTPGGARNAQDNNNTAPNQIPLNFKATANPNPYEDSFVLQIQSNSSAVVQYTIYDMTGRLLETKEVNHSELQYSRLGMAYPSGIYNVIVVQEDQTQTIRMVKK</sequence>
<dbReference type="SUPFAM" id="SSF74853">
    <property type="entry name" value="Lamin A/C globular tail domain"/>
    <property type="match status" value="1"/>
</dbReference>
<dbReference type="InterPro" id="IPR036415">
    <property type="entry name" value="Lamin_tail_dom_sf"/>
</dbReference>
<protein>
    <recommendedName>
        <fullName evidence="7">Por secretion system C-terminal sorting domain-containing protein</fullName>
    </recommendedName>
</protein>
<dbReference type="InterPro" id="IPR001322">
    <property type="entry name" value="Lamin_tail_dom"/>
</dbReference>
<dbReference type="Pfam" id="PF00932">
    <property type="entry name" value="LTD"/>
    <property type="match status" value="2"/>
</dbReference>
<evidence type="ECO:0000313" key="5">
    <source>
        <dbReference type="EMBL" id="GGD14855.1"/>
    </source>
</evidence>
<feature type="domain" description="LTD" evidence="4">
    <location>
        <begin position="1009"/>
        <end position="1187"/>
    </location>
</feature>
<reference evidence="5" key="1">
    <citation type="journal article" date="2014" name="Int. J. Syst. Evol. Microbiol.">
        <title>Complete genome sequence of Corynebacterium casei LMG S-19264T (=DSM 44701T), isolated from a smear-ripened cheese.</title>
        <authorList>
            <consortium name="US DOE Joint Genome Institute (JGI-PGF)"/>
            <person name="Walter F."/>
            <person name="Albersmeier A."/>
            <person name="Kalinowski J."/>
            <person name="Ruckert C."/>
        </authorList>
    </citation>
    <scope>NUCLEOTIDE SEQUENCE</scope>
    <source>
        <strain evidence="5">CGMCC 1.12506</strain>
    </source>
</reference>
<organism evidence="5 6">
    <name type="scientific">Flavobacterium orientale</name>
    <dbReference type="NCBI Taxonomy" id="1756020"/>
    <lineage>
        <taxon>Bacteria</taxon>
        <taxon>Pseudomonadati</taxon>
        <taxon>Bacteroidota</taxon>
        <taxon>Flavobacteriia</taxon>
        <taxon>Flavobacteriales</taxon>
        <taxon>Flavobacteriaceae</taxon>
        <taxon>Flavobacterium</taxon>
    </lineage>
</organism>
<evidence type="ECO:0000313" key="6">
    <source>
        <dbReference type="Proteomes" id="UP000625735"/>
    </source>
</evidence>
<dbReference type="Pfam" id="PF11617">
    <property type="entry name" value="Cu-binding_MopE"/>
    <property type="match status" value="1"/>
</dbReference>
<dbReference type="InterPro" id="IPR013783">
    <property type="entry name" value="Ig-like_fold"/>
</dbReference>
<keyword evidence="2" id="KW-0677">Repeat</keyword>
<gene>
    <name evidence="5" type="ORF">GCM10011343_02340</name>
</gene>
<dbReference type="Proteomes" id="UP000625735">
    <property type="component" value="Unassembled WGS sequence"/>
</dbReference>
<reference evidence="5" key="2">
    <citation type="submission" date="2020-09" db="EMBL/GenBank/DDBJ databases">
        <authorList>
            <person name="Sun Q."/>
            <person name="Zhou Y."/>
        </authorList>
    </citation>
    <scope>NUCLEOTIDE SEQUENCE</scope>
    <source>
        <strain evidence="5">CGMCC 1.12506</strain>
    </source>
</reference>
<dbReference type="EMBL" id="BMFG01000001">
    <property type="protein sequence ID" value="GGD14855.1"/>
    <property type="molecule type" value="Genomic_DNA"/>
</dbReference>
<evidence type="ECO:0000256" key="2">
    <source>
        <dbReference type="ARBA" id="ARBA00022737"/>
    </source>
</evidence>
<evidence type="ECO:0000256" key="1">
    <source>
        <dbReference type="ARBA" id="ARBA00022729"/>
    </source>
</evidence>
<dbReference type="PROSITE" id="PS51841">
    <property type="entry name" value="LTD"/>
    <property type="match status" value="2"/>
</dbReference>
<feature type="domain" description="LTD" evidence="4">
    <location>
        <begin position="675"/>
        <end position="789"/>
    </location>
</feature>
<dbReference type="InterPro" id="IPR003410">
    <property type="entry name" value="HYR_dom"/>
</dbReference>
<keyword evidence="6" id="KW-1185">Reference proteome</keyword>
<dbReference type="NCBIfam" id="TIGR04183">
    <property type="entry name" value="Por_Secre_tail"/>
    <property type="match status" value="1"/>
</dbReference>
<evidence type="ECO:0000259" key="4">
    <source>
        <dbReference type="PROSITE" id="PS51841"/>
    </source>
</evidence>
<accession>A0A917D9Q2</accession>